<name>A0A0K2Y6K5_HELHE</name>
<evidence type="ECO:0000313" key="1">
    <source>
        <dbReference type="EMBL" id="CRI33727.1"/>
    </source>
</evidence>
<gene>
    <name evidence="1" type="ORF">HHE01_14130</name>
</gene>
<dbReference type="EMBL" id="CDMK01000001">
    <property type="protein sequence ID" value="CRI33727.1"/>
    <property type="molecule type" value="Genomic_DNA"/>
</dbReference>
<reference evidence="2" key="1">
    <citation type="submission" date="2014-12" db="EMBL/GenBank/DDBJ databases">
        <authorList>
            <person name="Smet A."/>
        </authorList>
    </citation>
    <scope>NUCLEOTIDE SEQUENCE [LARGE SCALE GENOMIC DNA]</scope>
</reference>
<proteinExistence type="predicted"/>
<evidence type="ECO:0000313" key="2">
    <source>
        <dbReference type="Proteomes" id="UP000046090"/>
    </source>
</evidence>
<accession>A0A0K2Y6K5</accession>
<dbReference type="Proteomes" id="UP000046090">
    <property type="component" value="Unassembled WGS sequence"/>
</dbReference>
<dbReference type="AlphaFoldDB" id="A0A0K2Y6K5"/>
<organism evidence="1 2">
    <name type="scientific">Helicobacter heilmannii</name>
    <dbReference type="NCBI Taxonomy" id="35817"/>
    <lineage>
        <taxon>Bacteria</taxon>
        <taxon>Pseudomonadati</taxon>
        <taxon>Campylobacterota</taxon>
        <taxon>Epsilonproteobacteria</taxon>
        <taxon>Campylobacterales</taxon>
        <taxon>Helicobacteraceae</taxon>
        <taxon>Helicobacter</taxon>
    </lineage>
</organism>
<keyword evidence="2" id="KW-1185">Reference proteome</keyword>
<sequence>MGVIRPILIFSFGQYKFVPTINTKNGSIIALINTCVAVDFGSVVKTMPSLNTPTQHFLSSKFNPLISETITINILAGHGFSPSGGNPRFCLNRGNALC</sequence>
<protein>
    <submittedName>
        <fullName evidence="1">D-beta-hydroxybutyrate permease</fullName>
    </submittedName>
</protein>